<organism evidence="3 4">
    <name type="scientific">Streptomyces indicus</name>
    <dbReference type="NCBI Taxonomy" id="417292"/>
    <lineage>
        <taxon>Bacteria</taxon>
        <taxon>Bacillati</taxon>
        <taxon>Actinomycetota</taxon>
        <taxon>Actinomycetes</taxon>
        <taxon>Kitasatosporales</taxon>
        <taxon>Streptomycetaceae</taxon>
        <taxon>Streptomyces</taxon>
    </lineage>
</organism>
<dbReference type="PANTHER" id="PTHR35535:SF2">
    <property type="entry name" value="DUF306 DOMAIN-CONTAINING PROTEIN"/>
    <property type="match status" value="1"/>
</dbReference>
<evidence type="ECO:0000259" key="2">
    <source>
        <dbReference type="Pfam" id="PF03724"/>
    </source>
</evidence>
<feature type="domain" description="DUF306" evidence="2">
    <location>
        <begin position="51"/>
        <end position="150"/>
    </location>
</feature>
<dbReference type="Proteomes" id="UP000199155">
    <property type="component" value="Unassembled WGS sequence"/>
</dbReference>
<evidence type="ECO:0000256" key="1">
    <source>
        <dbReference type="SAM" id="SignalP"/>
    </source>
</evidence>
<dbReference type="EMBL" id="FNFF01000023">
    <property type="protein sequence ID" value="SDL23706.1"/>
    <property type="molecule type" value="Genomic_DNA"/>
</dbReference>
<dbReference type="STRING" id="417292.SAMN05421806_12325"/>
<proteinExistence type="predicted"/>
<gene>
    <name evidence="3" type="ORF">SAMN05421806_12325</name>
</gene>
<evidence type="ECO:0000313" key="3">
    <source>
        <dbReference type="EMBL" id="SDL23706.1"/>
    </source>
</evidence>
<reference evidence="3 4" key="1">
    <citation type="submission" date="2016-10" db="EMBL/GenBank/DDBJ databases">
        <authorList>
            <person name="de Groot N.N."/>
        </authorList>
    </citation>
    <scope>NUCLEOTIDE SEQUENCE [LARGE SCALE GENOMIC DNA]</scope>
    <source>
        <strain evidence="3 4">CGMCC 4.5727</strain>
    </source>
</reference>
<evidence type="ECO:0000313" key="4">
    <source>
        <dbReference type="Proteomes" id="UP000199155"/>
    </source>
</evidence>
<feature type="chain" id="PRO_5038859639" evidence="1">
    <location>
        <begin position="27"/>
        <end position="275"/>
    </location>
</feature>
<accession>A0A1G9IF28</accession>
<dbReference type="AlphaFoldDB" id="A0A1G9IF28"/>
<dbReference type="PROSITE" id="PS51257">
    <property type="entry name" value="PROKAR_LIPOPROTEIN"/>
    <property type="match status" value="1"/>
</dbReference>
<dbReference type="Gene3D" id="2.40.128.270">
    <property type="match status" value="2"/>
</dbReference>
<feature type="domain" description="DUF306" evidence="2">
    <location>
        <begin position="161"/>
        <end position="266"/>
    </location>
</feature>
<dbReference type="PANTHER" id="PTHR35535">
    <property type="entry name" value="HEAT SHOCK PROTEIN HSLJ"/>
    <property type="match status" value="1"/>
</dbReference>
<dbReference type="InterPro" id="IPR053147">
    <property type="entry name" value="Hsp_HslJ-like"/>
</dbReference>
<feature type="signal peptide" evidence="1">
    <location>
        <begin position="1"/>
        <end position="26"/>
    </location>
</feature>
<keyword evidence="3" id="KW-0346">Stress response</keyword>
<protein>
    <submittedName>
        <fullName evidence="3">Heat shock protein HslJ</fullName>
    </submittedName>
</protein>
<name>A0A1G9IF28_9ACTN</name>
<dbReference type="Pfam" id="PF03724">
    <property type="entry name" value="META"/>
    <property type="match status" value="2"/>
</dbReference>
<keyword evidence="4" id="KW-1185">Reference proteome</keyword>
<dbReference type="InterPro" id="IPR005184">
    <property type="entry name" value="DUF306_Meta_HslJ"/>
</dbReference>
<keyword evidence="1" id="KW-0732">Signal</keyword>
<dbReference type="InterPro" id="IPR038670">
    <property type="entry name" value="HslJ-like_sf"/>
</dbReference>
<sequence length="275" mass="28265">MRYTQRVTHKAVISSAAAVAAVGLLAACGDQQAGGGGGQGAGQTSVVPGPELTGVQWGVESLTVGGKKAEPPRGGAYFEIKKNGEVQGTFGCNSFSGKVDLAGGTLKVGSLARTEMYCGDDFEERAFGVFEGELKAEQAGQKVKLTGEGGDFITLAKVEPAPLTGTEWQVTAVLEGDTAASLPKGAKARLTFGKDGRVTGSLGCNRVNAKATVHDDGTLTLGPAGTTRKMCPDDVMKTERALLGLFDGKSEYKITHRTLHLTKGDTGLTATAGKG</sequence>